<dbReference type="AlphaFoldDB" id="A0AAE0ACI4"/>
<dbReference type="EMBL" id="JANJYJ010000005">
    <property type="protein sequence ID" value="KAK3211425.1"/>
    <property type="molecule type" value="Genomic_DNA"/>
</dbReference>
<dbReference type="InterPro" id="IPR044974">
    <property type="entry name" value="Disease_R_plants"/>
</dbReference>
<organism evidence="3 4">
    <name type="scientific">Dipteronia sinensis</name>
    <dbReference type="NCBI Taxonomy" id="43782"/>
    <lineage>
        <taxon>Eukaryota</taxon>
        <taxon>Viridiplantae</taxon>
        <taxon>Streptophyta</taxon>
        <taxon>Embryophyta</taxon>
        <taxon>Tracheophyta</taxon>
        <taxon>Spermatophyta</taxon>
        <taxon>Magnoliopsida</taxon>
        <taxon>eudicotyledons</taxon>
        <taxon>Gunneridae</taxon>
        <taxon>Pentapetalae</taxon>
        <taxon>rosids</taxon>
        <taxon>malvids</taxon>
        <taxon>Sapindales</taxon>
        <taxon>Sapindaceae</taxon>
        <taxon>Hippocastanoideae</taxon>
        <taxon>Acereae</taxon>
        <taxon>Dipteronia</taxon>
    </lineage>
</organism>
<dbReference type="SUPFAM" id="SSF52058">
    <property type="entry name" value="L domain-like"/>
    <property type="match status" value="2"/>
</dbReference>
<dbReference type="Proteomes" id="UP001281410">
    <property type="component" value="Unassembled WGS sequence"/>
</dbReference>
<dbReference type="Pfam" id="PF23598">
    <property type="entry name" value="LRR_14"/>
    <property type="match status" value="1"/>
</dbReference>
<protein>
    <recommendedName>
        <fullName evidence="2">Disease resistance R13L4/SHOC-2-like LRR domain-containing protein</fullName>
    </recommendedName>
</protein>
<name>A0AAE0ACI4_9ROSI</name>
<dbReference type="Gene3D" id="3.80.10.10">
    <property type="entry name" value="Ribonuclease Inhibitor"/>
    <property type="match status" value="4"/>
</dbReference>
<evidence type="ECO:0000313" key="3">
    <source>
        <dbReference type="EMBL" id="KAK3211425.1"/>
    </source>
</evidence>
<sequence length="557" mass="64098">MSTTRDIHLHPRAFVNMPNLRFLEFYNSYHCDKNKVHISEVLEPVFTELKYLHWYGYPLKSLHSNFHLENLVILRMLNSNVEELWRSVQQFYNLKTIDLRKSRHLIRCPDLSGAQNLKSLRLDVCTSLSEIPSSIQHINKVSALVLHRCKSLTSIPDCSSLKSLNWLDISYCSKLKRLPELPKNLTRLGLRECKSLVEIPSSFKHLNKVVHLEFRFCQSLTSIPDLRGLKSLNELSIIGCRNLKMLHEVPKNITWLSLTDTPIEELPPSLEDLNSLTFFILDGCSMLKSLPSSVGNWKSLKTLCLRNCSKIDKLPDDIGILKSLSYIVANGNGTTIREVQPSISCLKRLYHLDFSRSKGEDGEGLLLPPLLGLDNLHHLHLSDCGITPLPETLGVVQLSKPGSFIDVELPTHWLELDYNFLSFALCIVVANPYLDNQCGHDRDNDYRFSKANYECHIQSKDGRTVEFIKLCGYPDPMCEEHLFIPNLIRSNHVIIVSGYHIFCDLCDNQFSFQFYVKALKPQYGFTSRNLKDEFELYVEKLNIYRRVWSPFDVRPTS</sequence>
<evidence type="ECO:0000259" key="2">
    <source>
        <dbReference type="Pfam" id="PF23598"/>
    </source>
</evidence>
<reference evidence="3" key="1">
    <citation type="journal article" date="2023" name="Plant J.">
        <title>Genome sequences and population genomics provide insights into the demographic history, inbreeding, and mutation load of two 'living fossil' tree species of Dipteronia.</title>
        <authorList>
            <person name="Feng Y."/>
            <person name="Comes H.P."/>
            <person name="Chen J."/>
            <person name="Zhu S."/>
            <person name="Lu R."/>
            <person name="Zhang X."/>
            <person name="Li P."/>
            <person name="Qiu J."/>
            <person name="Olsen K.M."/>
            <person name="Qiu Y."/>
        </authorList>
    </citation>
    <scope>NUCLEOTIDE SEQUENCE</scope>
    <source>
        <strain evidence="3">NBL</strain>
    </source>
</reference>
<dbReference type="InterPro" id="IPR032675">
    <property type="entry name" value="LRR_dom_sf"/>
</dbReference>
<dbReference type="InterPro" id="IPR055414">
    <property type="entry name" value="LRR_R13L4/SHOC2-like"/>
</dbReference>
<keyword evidence="1" id="KW-0677">Repeat</keyword>
<feature type="domain" description="Disease resistance R13L4/SHOC-2-like LRR" evidence="2">
    <location>
        <begin position="255"/>
        <end position="385"/>
    </location>
</feature>
<dbReference type="PANTHER" id="PTHR11017:SF570">
    <property type="entry name" value="DISEASE RESISTANCE PROTEIN (TIR-NBS CLASS)-RELATED"/>
    <property type="match status" value="1"/>
</dbReference>
<comment type="caution">
    <text evidence="3">The sequence shown here is derived from an EMBL/GenBank/DDBJ whole genome shotgun (WGS) entry which is preliminary data.</text>
</comment>
<keyword evidence="4" id="KW-1185">Reference proteome</keyword>
<accession>A0AAE0ACI4</accession>
<evidence type="ECO:0000313" key="4">
    <source>
        <dbReference type="Proteomes" id="UP001281410"/>
    </source>
</evidence>
<evidence type="ECO:0000256" key="1">
    <source>
        <dbReference type="ARBA" id="ARBA00022737"/>
    </source>
</evidence>
<dbReference type="GO" id="GO:0006952">
    <property type="term" value="P:defense response"/>
    <property type="evidence" value="ECO:0007669"/>
    <property type="project" value="InterPro"/>
</dbReference>
<dbReference type="PANTHER" id="PTHR11017">
    <property type="entry name" value="LEUCINE-RICH REPEAT-CONTAINING PROTEIN"/>
    <property type="match status" value="1"/>
</dbReference>
<gene>
    <name evidence="3" type="ORF">Dsin_016131</name>
</gene>
<proteinExistence type="predicted"/>